<evidence type="ECO:0000256" key="1">
    <source>
        <dbReference type="SAM" id="MobiDB-lite"/>
    </source>
</evidence>
<keyword evidence="2" id="KW-1185">Reference proteome</keyword>
<organism evidence="2 3">
    <name type="scientific">Steinernema glaseri</name>
    <dbReference type="NCBI Taxonomy" id="37863"/>
    <lineage>
        <taxon>Eukaryota</taxon>
        <taxon>Metazoa</taxon>
        <taxon>Ecdysozoa</taxon>
        <taxon>Nematoda</taxon>
        <taxon>Chromadorea</taxon>
        <taxon>Rhabditida</taxon>
        <taxon>Tylenchina</taxon>
        <taxon>Panagrolaimomorpha</taxon>
        <taxon>Strongyloidoidea</taxon>
        <taxon>Steinernematidae</taxon>
        <taxon>Steinernema</taxon>
    </lineage>
</organism>
<feature type="compositionally biased region" description="Basic and acidic residues" evidence="1">
    <location>
        <begin position="14"/>
        <end position="26"/>
    </location>
</feature>
<name>A0A1I7YI70_9BILA</name>
<accession>A0A1I7YI70</accession>
<reference evidence="3" key="1">
    <citation type="submission" date="2016-11" db="UniProtKB">
        <authorList>
            <consortium name="WormBaseParasite"/>
        </authorList>
    </citation>
    <scope>IDENTIFICATION</scope>
</reference>
<evidence type="ECO:0000313" key="2">
    <source>
        <dbReference type="Proteomes" id="UP000095287"/>
    </source>
</evidence>
<dbReference type="WBParaSite" id="L893_g16672.t1">
    <property type="protein sequence ID" value="L893_g16672.t1"/>
    <property type="gene ID" value="L893_g16672"/>
</dbReference>
<feature type="region of interest" description="Disordered" evidence="1">
    <location>
        <begin position="1"/>
        <end position="32"/>
    </location>
</feature>
<evidence type="ECO:0000313" key="3">
    <source>
        <dbReference type="WBParaSite" id="L893_g16672.t1"/>
    </source>
</evidence>
<dbReference type="AlphaFoldDB" id="A0A1I7YI70"/>
<feature type="region of interest" description="Disordered" evidence="1">
    <location>
        <begin position="76"/>
        <end position="98"/>
    </location>
</feature>
<sequence length="98" mass="11204">MQSPIYSSSESEEEKSAVPKQEEFIHAEQQPPEAVFYGEAAMRVRERLEKAGLIRTDPVTINAINPKEKRNFVVSHGIWDQEHQKKKPDAAEKEQKDG</sequence>
<proteinExistence type="predicted"/>
<feature type="compositionally biased region" description="Basic and acidic residues" evidence="1">
    <location>
        <begin position="79"/>
        <end position="98"/>
    </location>
</feature>
<protein>
    <submittedName>
        <fullName evidence="3">Uncharacterized protein</fullName>
    </submittedName>
</protein>
<dbReference type="Proteomes" id="UP000095287">
    <property type="component" value="Unplaced"/>
</dbReference>